<comment type="caution">
    <text evidence="1">The sequence shown here is derived from an EMBL/GenBank/DDBJ whole genome shotgun (WGS) entry which is preliminary data.</text>
</comment>
<proteinExistence type="predicted"/>
<dbReference type="AlphaFoldDB" id="A0A645H1S4"/>
<dbReference type="EMBL" id="VSSQ01084231">
    <property type="protein sequence ID" value="MPN32302.1"/>
    <property type="molecule type" value="Genomic_DNA"/>
</dbReference>
<reference evidence="1" key="1">
    <citation type="submission" date="2019-08" db="EMBL/GenBank/DDBJ databases">
        <authorList>
            <person name="Kucharzyk K."/>
            <person name="Murdoch R.W."/>
            <person name="Higgins S."/>
            <person name="Loffler F."/>
        </authorList>
    </citation>
    <scope>NUCLEOTIDE SEQUENCE</scope>
</reference>
<evidence type="ECO:0000313" key="1">
    <source>
        <dbReference type="EMBL" id="MPN32302.1"/>
    </source>
</evidence>
<organism evidence="1">
    <name type="scientific">bioreactor metagenome</name>
    <dbReference type="NCBI Taxonomy" id="1076179"/>
    <lineage>
        <taxon>unclassified sequences</taxon>
        <taxon>metagenomes</taxon>
        <taxon>ecological metagenomes</taxon>
    </lineage>
</organism>
<accession>A0A645H1S4</accession>
<sequence>MEQVFARPLRHALYVVGARGIPLLLVLDQILLKIGHGKALADANPEIARGFKLRDFRAADFALAQGFERAVRIHGVDAAGGGAAGQYQCACQQQGG</sequence>
<gene>
    <name evidence="1" type="ORF">SDC9_179780</name>
</gene>
<protein>
    <submittedName>
        <fullName evidence="1">Uncharacterized protein</fullName>
    </submittedName>
</protein>
<name>A0A645H1S4_9ZZZZ</name>